<sequence>MTNCISLAQKANSRGGDHLFYISVFSLVFIQNSQSYKRNSLALDINGGSFTPPTKLLDSVQCSTQKKLNLSGLSLELSSACSLVLSNLGHPKPTEWPPLLRIPAPRYRAGTESKIGELKFSDPAFMFDHIYDQASAEVNRVKRVKPDGYTFL</sequence>
<name>A0A6J5WNR9_PRUAR</name>
<proteinExistence type="predicted"/>
<keyword evidence="2" id="KW-1185">Reference proteome</keyword>
<dbReference type="EMBL" id="CAEKKB010000002">
    <property type="protein sequence ID" value="CAB4299958.1"/>
    <property type="molecule type" value="Genomic_DNA"/>
</dbReference>
<dbReference type="Proteomes" id="UP000507245">
    <property type="component" value="Unassembled WGS sequence"/>
</dbReference>
<organism evidence="1 2">
    <name type="scientific">Prunus armeniaca</name>
    <name type="common">Apricot</name>
    <name type="synonym">Armeniaca vulgaris</name>
    <dbReference type="NCBI Taxonomy" id="36596"/>
    <lineage>
        <taxon>Eukaryota</taxon>
        <taxon>Viridiplantae</taxon>
        <taxon>Streptophyta</taxon>
        <taxon>Embryophyta</taxon>
        <taxon>Tracheophyta</taxon>
        <taxon>Spermatophyta</taxon>
        <taxon>Magnoliopsida</taxon>
        <taxon>eudicotyledons</taxon>
        <taxon>Gunneridae</taxon>
        <taxon>Pentapetalae</taxon>
        <taxon>rosids</taxon>
        <taxon>fabids</taxon>
        <taxon>Rosales</taxon>
        <taxon>Rosaceae</taxon>
        <taxon>Amygdaloideae</taxon>
        <taxon>Amygdaleae</taxon>
        <taxon>Prunus</taxon>
    </lineage>
</organism>
<evidence type="ECO:0000313" key="1">
    <source>
        <dbReference type="EMBL" id="CAB4299958.1"/>
    </source>
</evidence>
<evidence type="ECO:0000313" key="2">
    <source>
        <dbReference type="Proteomes" id="UP000507245"/>
    </source>
</evidence>
<protein>
    <submittedName>
        <fullName evidence="1">Uncharacterized protein</fullName>
    </submittedName>
</protein>
<dbReference type="AlphaFoldDB" id="A0A6J5WNR9"/>
<accession>A0A6J5WNR9</accession>
<reference evidence="2" key="1">
    <citation type="journal article" date="2020" name="Genome Biol.">
        <title>Gamete binning: chromosome-level and haplotype-resolved genome assembly enabled by high-throughput single-cell sequencing of gamete genomes.</title>
        <authorList>
            <person name="Campoy J.A."/>
            <person name="Sun H."/>
            <person name="Goel M."/>
            <person name="Jiao W.-B."/>
            <person name="Folz-Donahue K."/>
            <person name="Wang N."/>
            <person name="Rubio M."/>
            <person name="Liu C."/>
            <person name="Kukat C."/>
            <person name="Ruiz D."/>
            <person name="Huettel B."/>
            <person name="Schneeberger K."/>
        </authorList>
    </citation>
    <scope>NUCLEOTIDE SEQUENCE [LARGE SCALE GENOMIC DNA]</scope>
    <source>
        <strain evidence="2">cv. Rojo Pasion</strain>
    </source>
</reference>
<dbReference type="OrthoDB" id="1735509at2759"/>
<gene>
    <name evidence="1" type="ORF">ORAREDHAP_LOCUS14805</name>
</gene>